<accession>A0A150GTU2</accession>
<dbReference type="Gene3D" id="3.90.640.10">
    <property type="entry name" value="Actin, Chain A, domain 4"/>
    <property type="match status" value="1"/>
</dbReference>
<name>A0A150GTU2_GONPE</name>
<dbReference type="Pfam" id="PF00022">
    <property type="entry name" value="Actin"/>
    <property type="match status" value="1"/>
</dbReference>
<comment type="caution">
    <text evidence="2">The sequence shown here is derived from an EMBL/GenBank/DDBJ whole genome shotgun (WGS) entry which is preliminary data.</text>
</comment>
<evidence type="ECO:0000313" key="3">
    <source>
        <dbReference type="Proteomes" id="UP000075714"/>
    </source>
</evidence>
<dbReference type="Gene3D" id="3.30.420.40">
    <property type="match status" value="2"/>
</dbReference>
<dbReference type="SMART" id="SM00268">
    <property type="entry name" value="ACTIN"/>
    <property type="match status" value="1"/>
</dbReference>
<dbReference type="AlphaFoldDB" id="A0A150GTU2"/>
<organism evidence="2 3">
    <name type="scientific">Gonium pectorale</name>
    <name type="common">Green alga</name>
    <dbReference type="NCBI Taxonomy" id="33097"/>
    <lineage>
        <taxon>Eukaryota</taxon>
        <taxon>Viridiplantae</taxon>
        <taxon>Chlorophyta</taxon>
        <taxon>core chlorophytes</taxon>
        <taxon>Chlorophyceae</taxon>
        <taxon>CS clade</taxon>
        <taxon>Chlamydomonadales</taxon>
        <taxon>Volvocaceae</taxon>
        <taxon>Gonium</taxon>
    </lineage>
</organism>
<evidence type="ECO:0000313" key="2">
    <source>
        <dbReference type="EMBL" id="KXZ53296.1"/>
    </source>
</evidence>
<dbReference type="OrthoDB" id="74201at2759"/>
<comment type="similarity">
    <text evidence="1">Belongs to the actin family.</text>
</comment>
<evidence type="ECO:0000256" key="1">
    <source>
        <dbReference type="RuleBase" id="RU000487"/>
    </source>
</evidence>
<reference evidence="3" key="1">
    <citation type="journal article" date="2016" name="Nat. Commun.">
        <title>The Gonium pectorale genome demonstrates co-option of cell cycle regulation during the evolution of multicellularity.</title>
        <authorList>
            <person name="Hanschen E.R."/>
            <person name="Marriage T.N."/>
            <person name="Ferris P.J."/>
            <person name="Hamaji T."/>
            <person name="Toyoda A."/>
            <person name="Fujiyama A."/>
            <person name="Neme R."/>
            <person name="Noguchi H."/>
            <person name="Minakuchi Y."/>
            <person name="Suzuki M."/>
            <person name="Kawai-Toyooka H."/>
            <person name="Smith D.R."/>
            <person name="Sparks H."/>
            <person name="Anderson J."/>
            <person name="Bakaric R."/>
            <person name="Luria V."/>
            <person name="Karger A."/>
            <person name="Kirschner M.W."/>
            <person name="Durand P.M."/>
            <person name="Michod R.E."/>
            <person name="Nozaki H."/>
            <person name="Olson B.J."/>
        </authorList>
    </citation>
    <scope>NUCLEOTIDE SEQUENCE [LARGE SCALE GENOMIC DNA]</scope>
    <source>
        <strain evidence="3">NIES-2863</strain>
    </source>
</reference>
<dbReference type="SUPFAM" id="SSF53067">
    <property type="entry name" value="Actin-like ATPase domain"/>
    <property type="match status" value="2"/>
</dbReference>
<keyword evidence="3" id="KW-1185">Reference proteome</keyword>
<gene>
    <name evidence="2" type="ORF">GPECTOR_7g1190</name>
</gene>
<sequence>MADAVTVLDIGSRWIKAGWAYNQPTDGEPRILAPSAVYVDPSGPGADPGVSTSSAPGELQHPIRRGRIVSWDQFESLAYYVLYELMGWELGNEGNIMICEPVLTGRSDRETMAQLMFEVFNVTGIFCQDQAVLSLYAVGRTNGLVVDLGHDKIDVATVAEGMLIPSSVRRLDFGGANLTQYLQRLLQDPQRAQPQPDGAGGLHPTQPLSDDDAEALKALCARCAETRAGFTSAVESAAAETFRLPDGQEFTVAAEGLRVGEALFQPYELLGVRGPNIAEAACDSAACLHDALLRKVMFENMLVVGGGSVIPGVTQRFLSEARSLVPAAANAALTPIPEYMPSPNVTRDAAWVGGSVLAKVALLQNHFIVKAEYDEAGPGAVHRRCA</sequence>
<dbReference type="PRINTS" id="PR00190">
    <property type="entry name" value="ACTIN"/>
</dbReference>
<proteinExistence type="inferred from homology"/>
<dbReference type="PANTHER" id="PTHR11937">
    <property type="entry name" value="ACTIN"/>
    <property type="match status" value="1"/>
</dbReference>
<dbReference type="InterPro" id="IPR043129">
    <property type="entry name" value="ATPase_NBD"/>
</dbReference>
<dbReference type="InterPro" id="IPR004000">
    <property type="entry name" value="Actin"/>
</dbReference>
<protein>
    <submittedName>
        <fullName evidence="2">ARP7 protein</fullName>
    </submittedName>
</protein>
<dbReference type="Proteomes" id="UP000075714">
    <property type="component" value="Unassembled WGS sequence"/>
</dbReference>
<dbReference type="EMBL" id="LSYV01000008">
    <property type="protein sequence ID" value="KXZ53296.1"/>
    <property type="molecule type" value="Genomic_DNA"/>
</dbReference>
<dbReference type="STRING" id="33097.A0A150GTU2"/>